<dbReference type="PROSITE" id="PS50082">
    <property type="entry name" value="WD_REPEATS_2"/>
    <property type="match status" value="5"/>
</dbReference>
<dbReference type="PANTHER" id="PTHR43979">
    <property type="entry name" value="PRE-MRNA-PROCESSING FACTOR 17"/>
    <property type="match status" value="1"/>
</dbReference>
<dbReference type="EMBL" id="CP092863">
    <property type="protein sequence ID" value="UYV60795.1"/>
    <property type="molecule type" value="Genomic_DNA"/>
</dbReference>
<proteinExistence type="predicted"/>
<keyword evidence="2" id="KW-0677">Repeat</keyword>
<dbReference type="Gene3D" id="2.130.10.10">
    <property type="entry name" value="YVTN repeat-like/Quinoprotein amine dehydrogenase"/>
    <property type="match status" value="1"/>
</dbReference>
<feature type="repeat" description="WD" evidence="3">
    <location>
        <begin position="473"/>
        <end position="506"/>
    </location>
</feature>
<name>A0ABY6K0T6_9ARAC</name>
<dbReference type="SMART" id="SM00320">
    <property type="entry name" value="WD40"/>
    <property type="match status" value="7"/>
</dbReference>
<dbReference type="InterPro" id="IPR001680">
    <property type="entry name" value="WD40_rpt"/>
</dbReference>
<sequence length="506" mass="57670">MCSGAAGGILQSTPLYQLYLGGILQSTPLYQLYLGGILQFLFMACSKSCGILQSTPLYQLCLGGILQFLFMASSKSCGILQFLFMASSKSCGILQFLFMACGILQSTPLYQLCLGGILQFLFMACSKSCGILQWDPPEEQEELQELLSKRQKRGKFFEEKVFEEKTTLHIDDPYDYQNRSFLHIPQDVGVNLRSTDPPSKCYMPKKLIHTWSGHTKNISAIRWFPQSAHLLLSCSLDAKVKLWEVYRERRCVRTYMGHRQAVRDINFNNDGKQFVSAGYDRYVKVWDTETGAVAARLTNRKVAYCVQFNPNPKMQHLVVAGTADKKIVCWDLRSCEIVQEYDRHLGAVNSITFVDDGRRFVSTSDDKTVRVWEWDIPVDMKYIADPTMHSMPCVTLAPNRKWLACQSMDNKVVIFSAINRFKLNRKKTFTGHMVAGYACSLDFSPDMSYLISGDGDGFLYVWDWKTTRLYSKFKAHDNVCISALWHPHETSKVATAGWDGLIKFWD</sequence>
<gene>
    <name evidence="4" type="ORF">LAZ67_1002362</name>
</gene>
<evidence type="ECO:0000256" key="3">
    <source>
        <dbReference type="PROSITE-ProRule" id="PRU00221"/>
    </source>
</evidence>
<dbReference type="CDD" id="cd00200">
    <property type="entry name" value="WD40"/>
    <property type="match status" value="1"/>
</dbReference>
<dbReference type="Proteomes" id="UP001235939">
    <property type="component" value="Chromosome 01"/>
</dbReference>
<reference evidence="4 5" key="1">
    <citation type="submission" date="2022-01" db="EMBL/GenBank/DDBJ databases">
        <title>A chromosomal length assembly of Cordylochernes scorpioides.</title>
        <authorList>
            <person name="Zeh D."/>
            <person name="Zeh J."/>
        </authorList>
    </citation>
    <scope>NUCLEOTIDE SEQUENCE [LARGE SCALE GENOMIC DNA]</scope>
    <source>
        <strain evidence="4">IN4F17</strain>
        <tissue evidence="4">Whole Body</tissue>
    </source>
</reference>
<protein>
    <submittedName>
        <fullName evidence="4">CDC40</fullName>
    </submittedName>
</protein>
<dbReference type="InterPro" id="IPR032847">
    <property type="entry name" value="PRPF17"/>
</dbReference>
<feature type="repeat" description="WD" evidence="3">
    <location>
        <begin position="211"/>
        <end position="245"/>
    </location>
</feature>
<keyword evidence="1 3" id="KW-0853">WD repeat</keyword>
<dbReference type="PRINTS" id="PR00320">
    <property type="entry name" value="GPROTEINBRPT"/>
</dbReference>
<dbReference type="PROSITE" id="PS50294">
    <property type="entry name" value="WD_REPEATS_REGION"/>
    <property type="match status" value="4"/>
</dbReference>
<evidence type="ECO:0000313" key="5">
    <source>
        <dbReference type="Proteomes" id="UP001235939"/>
    </source>
</evidence>
<feature type="repeat" description="WD" evidence="3">
    <location>
        <begin position="341"/>
        <end position="373"/>
    </location>
</feature>
<dbReference type="Pfam" id="PF00400">
    <property type="entry name" value="WD40"/>
    <property type="match status" value="6"/>
</dbReference>
<accession>A0ABY6K0T6</accession>
<organism evidence="4 5">
    <name type="scientific">Cordylochernes scorpioides</name>
    <dbReference type="NCBI Taxonomy" id="51811"/>
    <lineage>
        <taxon>Eukaryota</taxon>
        <taxon>Metazoa</taxon>
        <taxon>Ecdysozoa</taxon>
        <taxon>Arthropoda</taxon>
        <taxon>Chelicerata</taxon>
        <taxon>Arachnida</taxon>
        <taxon>Pseudoscorpiones</taxon>
        <taxon>Cheliferoidea</taxon>
        <taxon>Chernetidae</taxon>
        <taxon>Cordylochernes</taxon>
    </lineage>
</organism>
<feature type="repeat" description="WD" evidence="3">
    <location>
        <begin position="255"/>
        <end position="296"/>
    </location>
</feature>
<dbReference type="InterPro" id="IPR015943">
    <property type="entry name" value="WD40/YVTN_repeat-like_dom_sf"/>
</dbReference>
<keyword evidence="5" id="KW-1185">Reference proteome</keyword>
<evidence type="ECO:0000256" key="1">
    <source>
        <dbReference type="ARBA" id="ARBA00022574"/>
    </source>
</evidence>
<dbReference type="InterPro" id="IPR036322">
    <property type="entry name" value="WD40_repeat_dom_sf"/>
</dbReference>
<feature type="repeat" description="WD" evidence="3">
    <location>
        <begin position="440"/>
        <end position="472"/>
    </location>
</feature>
<dbReference type="InterPro" id="IPR019775">
    <property type="entry name" value="WD40_repeat_CS"/>
</dbReference>
<dbReference type="InterPro" id="IPR020472">
    <property type="entry name" value="WD40_PAC1"/>
</dbReference>
<dbReference type="PANTHER" id="PTHR43979:SF1">
    <property type="entry name" value="PRE-MRNA-PROCESSING FACTOR 17"/>
    <property type="match status" value="1"/>
</dbReference>
<evidence type="ECO:0000256" key="2">
    <source>
        <dbReference type="ARBA" id="ARBA00022737"/>
    </source>
</evidence>
<dbReference type="SUPFAM" id="SSF50978">
    <property type="entry name" value="WD40 repeat-like"/>
    <property type="match status" value="1"/>
</dbReference>
<evidence type="ECO:0000313" key="4">
    <source>
        <dbReference type="EMBL" id="UYV60795.1"/>
    </source>
</evidence>
<dbReference type="PROSITE" id="PS00678">
    <property type="entry name" value="WD_REPEATS_1"/>
    <property type="match status" value="1"/>
</dbReference>